<dbReference type="GO" id="GO:0003677">
    <property type="term" value="F:DNA binding"/>
    <property type="evidence" value="ECO:0007669"/>
    <property type="project" value="UniProtKB-KW"/>
</dbReference>
<dbReference type="RefSeq" id="WP_148377715.1">
    <property type="nucleotide sequence ID" value="NZ_VSIY01000006.1"/>
</dbReference>
<evidence type="ECO:0000256" key="1">
    <source>
        <dbReference type="ARBA" id="ARBA00023015"/>
    </source>
</evidence>
<dbReference type="SMART" id="SM00345">
    <property type="entry name" value="HTH_GNTR"/>
    <property type="match status" value="1"/>
</dbReference>
<sequence>MSFDFDESCIDKSLPVPVGRQLFGLLSYELSHGDLPKGTRLPSVRRMAADLGIAQATVAQVYQDLRDAGLLELRKGSGAYTCLSVPQLADHGSTALHTDVAVLLNKAERLGYSPMELIAMINGQARMRRSQRGLRIVFAVIFEGPGADYVDAVRPYLAPNDRISMVTFDVLRADAGARQMCDSADLVLTFLHRESELAAIVPDAPILGLRFIPSDETRQALAALDPRARVAAITQLKDYIAIMRPSVQRFAPHVSDIRVSWSYAPDLEALLSESDAVIYATGADHVARMVRPGVPCFEYRHAPDKAVLEHELAPKLAALREARAQVAANERGQTAKTG</sequence>
<evidence type="ECO:0000313" key="5">
    <source>
        <dbReference type="EMBL" id="TYB81321.1"/>
    </source>
</evidence>
<reference evidence="5 6" key="1">
    <citation type="submission" date="2019-08" db="EMBL/GenBank/DDBJ databases">
        <title>Identification of a novel species of the genus Boseongicola.</title>
        <authorList>
            <person name="Zhang X.-Q."/>
        </authorList>
    </citation>
    <scope>NUCLEOTIDE SEQUENCE [LARGE SCALE GENOMIC DNA]</scope>
    <source>
        <strain evidence="5 6">HY14</strain>
    </source>
</reference>
<dbReference type="EMBL" id="VSIY01000006">
    <property type="protein sequence ID" value="TYB81321.1"/>
    <property type="molecule type" value="Genomic_DNA"/>
</dbReference>
<dbReference type="InterPro" id="IPR000524">
    <property type="entry name" value="Tscrpt_reg_HTH_GntR"/>
</dbReference>
<organism evidence="5 6">
    <name type="scientific">Maritimibacter fusiformis</name>
    <dbReference type="NCBI Taxonomy" id="2603819"/>
    <lineage>
        <taxon>Bacteria</taxon>
        <taxon>Pseudomonadati</taxon>
        <taxon>Pseudomonadota</taxon>
        <taxon>Alphaproteobacteria</taxon>
        <taxon>Rhodobacterales</taxon>
        <taxon>Roseobacteraceae</taxon>
        <taxon>Maritimibacter</taxon>
    </lineage>
</organism>
<dbReference type="AlphaFoldDB" id="A0A5D0RKG7"/>
<accession>A0A5D0RKG7</accession>
<name>A0A5D0RKG7_9RHOB</name>
<dbReference type="Proteomes" id="UP000322080">
    <property type="component" value="Unassembled WGS sequence"/>
</dbReference>
<evidence type="ECO:0000256" key="3">
    <source>
        <dbReference type="ARBA" id="ARBA00023163"/>
    </source>
</evidence>
<proteinExistence type="predicted"/>
<gene>
    <name evidence="5" type="ORF">FVF75_09355</name>
</gene>
<dbReference type="Gene3D" id="1.10.10.10">
    <property type="entry name" value="Winged helix-like DNA-binding domain superfamily/Winged helix DNA-binding domain"/>
    <property type="match status" value="1"/>
</dbReference>
<evidence type="ECO:0000313" key="6">
    <source>
        <dbReference type="Proteomes" id="UP000322080"/>
    </source>
</evidence>
<protein>
    <submittedName>
        <fullName evidence="5">GntR family transcriptional regulator</fullName>
    </submittedName>
</protein>
<keyword evidence="1" id="KW-0805">Transcription regulation</keyword>
<evidence type="ECO:0000259" key="4">
    <source>
        <dbReference type="PROSITE" id="PS50949"/>
    </source>
</evidence>
<dbReference type="SUPFAM" id="SSF46785">
    <property type="entry name" value="Winged helix' DNA-binding domain"/>
    <property type="match status" value="1"/>
</dbReference>
<dbReference type="GO" id="GO:0003700">
    <property type="term" value="F:DNA-binding transcription factor activity"/>
    <property type="evidence" value="ECO:0007669"/>
    <property type="project" value="InterPro"/>
</dbReference>
<dbReference type="PROSITE" id="PS50949">
    <property type="entry name" value="HTH_GNTR"/>
    <property type="match status" value="1"/>
</dbReference>
<dbReference type="PANTHER" id="PTHR38445">
    <property type="entry name" value="HTH-TYPE TRANSCRIPTIONAL REPRESSOR YTRA"/>
    <property type="match status" value="1"/>
</dbReference>
<dbReference type="InterPro" id="IPR036390">
    <property type="entry name" value="WH_DNA-bd_sf"/>
</dbReference>
<feature type="domain" description="HTH gntR-type" evidence="4">
    <location>
        <begin position="16"/>
        <end position="84"/>
    </location>
</feature>
<keyword evidence="3" id="KW-0804">Transcription</keyword>
<dbReference type="Pfam" id="PF00392">
    <property type="entry name" value="GntR"/>
    <property type="match status" value="1"/>
</dbReference>
<keyword evidence="2" id="KW-0238">DNA-binding</keyword>
<comment type="caution">
    <text evidence="5">The sequence shown here is derived from an EMBL/GenBank/DDBJ whole genome shotgun (WGS) entry which is preliminary data.</text>
</comment>
<dbReference type="PANTHER" id="PTHR38445:SF7">
    <property type="entry name" value="GNTR-FAMILY TRANSCRIPTIONAL REGULATOR"/>
    <property type="match status" value="1"/>
</dbReference>
<dbReference type="InterPro" id="IPR036388">
    <property type="entry name" value="WH-like_DNA-bd_sf"/>
</dbReference>
<evidence type="ECO:0000256" key="2">
    <source>
        <dbReference type="ARBA" id="ARBA00023125"/>
    </source>
</evidence>
<keyword evidence="6" id="KW-1185">Reference proteome</keyword>